<keyword evidence="2 3" id="KW-0456">Lyase</keyword>
<feature type="binding site" evidence="5">
    <location>
        <position position="47"/>
    </location>
    <ligand>
        <name>substrate</name>
    </ligand>
</feature>
<reference evidence="7" key="1">
    <citation type="journal article" date="2020" name="Stud. Mycol.">
        <title>101 Dothideomycetes genomes: a test case for predicting lifestyles and emergence of pathogens.</title>
        <authorList>
            <person name="Haridas S."/>
            <person name="Albert R."/>
            <person name="Binder M."/>
            <person name="Bloem J."/>
            <person name="Labutti K."/>
            <person name="Salamov A."/>
            <person name="Andreopoulos B."/>
            <person name="Baker S."/>
            <person name="Barry K."/>
            <person name="Bills G."/>
            <person name="Bluhm B."/>
            <person name="Cannon C."/>
            <person name="Castanera R."/>
            <person name="Culley D."/>
            <person name="Daum C."/>
            <person name="Ezra D."/>
            <person name="Gonzalez J."/>
            <person name="Henrissat B."/>
            <person name="Kuo A."/>
            <person name="Liang C."/>
            <person name="Lipzen A."/>
            <person name="Lutzoni F."/>
            <person name="Magnuson J."/>
            <person name="Mondo S."/>
            <person name="Nolan M."/>
            <person name="Ohm R."/>
            <person name="Pangilinan J."/>
            <person name="Park H.-J."/>
            <person name="Ramirez L."/>
            <person name="Alfaro M."/>
            <person name="Sun H."/>
            <person name="Tritt A."/>
            <person name="Yoshinaga Y."/>
            <person name="Zwiers L.-H."/>
            <person name="Turgeon B."/>
            <person name="Goodwin S."/>
            <person name="Spatafora J."/>
            <person name="Crous P."/>
            <person name="Grigoriev I."/>
        </authorList>
    </citation>
    <scope>NUCLEOTIDE SEQUENCE</scope>
    <source>
        <strain evidence="7">CBS 109.77</strain>
    </source>
</reference>
<dbReference type="PIRSF" id="PIRSF024851">
    <property type="entry name" value="SCD1"/>
    <property type="match status" value="1"/>
</dbReference>
<evidence type="ECO:0000256" key="1">
    <source>
        <dbReference type="ARBA" id="ARBA00008584"/>
    </source>
</evidence>
<dbReference type="InterPro" id="IPR032710">
    <property type="entry name" value="NTF2-like_dom_sf"/>
</dbReference>
<name>A0A6A6XG57_9PLEO</name>
<dbReference type="SUPFAM" id="SSF54427">
    <property type="entry name" value="NTF2-like"/>
    <property type="match status" value="1"/>
</dbReference>
<feature type="domain" description="Scytalone dehydratase-like" evidence="6">
    <location>
        <begin position="16"/>
        <end position="163"/>
    </location>
</feature>
<evidence type="ECO:0000256" key="3">
    <source>
        <dbReference type="PIRNR" id="PIRNR024851"/>
    </source>
</evidence>
<evidence type="ECO:0000256" key="5">
    <source>
        <dbReference type="PIRSR" id="PIRSR024851-51"/>
    </source>
</evidence>
<sequence length="166" mass="19240">MSSKQAPPPWEVVVQCQTALYDWAESFDTKDWPRLLQCVAPTLYLDYRAIMPQGQVWEAVPAEKFVAMISGKNFLGDASLKTQHLIGVSKWARVDDEHLISHQQMRVAHQKYTDDSLKEVAFKGHAHGNSKVHYRLVDGEWKFAGLEPGVWWTEYDYERLFEEKLD</sequence>
<evidence type="ECO:0000313" key="7">
    <source>
        <dbReference type="EMBL" id="KAF2795023.1"/>
    </source>
</evidence>
<dbReference type="EMBL" id="MU001872">
    <property type="protein sequence ID" value="KAF2795023.1"/>
    <property type="molecule type" value="Genomic_DNA"/>
</dbReference>
<evidence type="ECO:0000256" key="2">
    <source>
        <dbReference type="ARBA" id="ARBA00023239"/>
    </source>
</evidence>
<dbReference type="GO" id="GO:0006582">
    <property type="term" value="P:melanin metabolic process"/>
    <property type="evidence" value="ECO:0007669"/>
    <property type="project" value="InterPro"/>
</dbReference>
<evidence type="ECO:0000259" key="6">
    <source>
        <dbReference type="Pfam" id="PF02982"/>
    </source>
</evidence>
<evidence type="ECO:0000313" key="8">
    <source>
        <dbReference type="Proteomes" id="UP000799757"/>
    </source>
</evidence>
<protein>
    <submittedName>
        <fullName evidence="7">Putative scytalone dehydratase</fullName>
    </submittedName>
</protein>
<keyword evidence="8" id="KW-1185">Reference proteome</keyword>
<gene>
    <name evidence="7" type="ORF">K505DRAFT_360574</name>
</gene>
<dbReference type="InterPro" id="IPR049884">
    <property type="entry name" value="Scytalone_dh"/>
</dbReference>
<proteinExistence type="inferred from homology"/>
<feature type="active site" evidence="4">
    <location>
        <position position="84"/>
    </location>
</feature>
<dbReference type="Pfam" id="PF02982">
    <property type="entry name" value="Scytalone_dh"/>
    <property type="match status" value="1"/>
</dbReference>
<dbReference type="InterPro" id="IPR004235">
    <property type="entry name" value="Scytalone_dehydratase"/>
</dbReference>
<organism evidence="7 8">
    <name type="scientific">Melanomma pulvis-pyrius CBS 109.77</name>
    <dbReference type="NCBI Taxonomy" id="1314802"/>
    <lineage>
        <taxon>Eukaryota</taxon>
        <taxon>Fungi</taxon>
        <taxon>Dikarya</taxon>
        <taxon>Ascomycota</taxon>
        <taxon>Pezizomycotina</taxon>
        <taxon>Dothideomycetes</taxon>
        <taxon>Pleosporomycetidae</taxon>
        <taxon>Pleosporales</taxon>
        <taxon>Melanommataceae</taxon>
        <taxon>Melanomma</taxon>
    </lineage>
</organism>
<feature type="active site" evidence="4">
    <location>
        <position position="109"/>
    </location>
</feature>
<accession>A0A6A6XG57</accession>
<dbReference type="AlphaFoldDB" id="A0A6A6XG57"/>
<comment type="similarity">
    <text evidence="1 3">Belongs to the scytalone dehydratase family.</text>
</comment>
<dbReference type="GO" id="GO:0030411">
    <property type="term" value="F:scytalone dehydratase activity"/>
    <property type="evidence" value="ECO:0007669"/>
    <property type="project" value="InterPro"/>
</dbReference>
<dbReference type="Proteomes" id="UP000799757">
    <property type="component" value="Unassembled WGS sequence"/>
</dbReference>
<dbReference type="Gene3D" id="3.10.450.50">
    <property type="match status" value="1"/>
</dbReference>
<evidence type="ECO:0000256" key="4">
    <source>
        <dbReference type="PIRSR" id="PIRSR024851-50"/>
    </source>
</evidence>
<dbReference type="OrthoDB" id="5281072at2759"/>